<keyword evidence="1" id="KW-1133">Transmembrane helix</keyword>
<name>A0A4Y8LIU7_9BACL</name>
<dbReference type="AlphaFoldDB" id="A0A4Y8LIU7"/>
<accession>A0A4Y8LIU7</accession>
<dbReference type="RefSeq" id="WP_134381012.1">
    <property type="nucleotide sequence ID" value="NZ_SORX01000003.1"/>
</dbReference>
<sequence length="149" mass="17201">MKILKVLGFIAIAVLVFFAVYITNQQINPQEVSREVQFGYQDGDQPERINFEKVYSDIEDQSVIDNTMMIFMHKETSDEEMSDVEPDMHIWVSSPTQSAVLIESRIWFTEQGAIIGERAGESWDQVEYFEINEQDAAYLKEQGGYDESL</sequence>
<comment type="caution">
    <text evidence="2">The sequence shown here is derived from an EMBL/GenBank/DDBJ whole genome shotgun (WGS) entry which is preliminary data.</text>
</comment>
<feature type="transmembrane region" description="Helical" evidence="1">
    <location>
        <begin position="6"/>
        <end position="24"/>
    </location>
</feature>
<evidence type="ECO:0000313" key="2">
    <source>
        <dbReference type="EMBL" id="TFE02311.1"/>
    </source>
</evidence>
<evidence type="ECO:0000256" key="1">
    <source>
        <dbReference type="SAM" id="Phobius"/>
    </source>
</evidence>
<keyword evidence="1" id="KW-0812">Transmembrane</keyword>
<keyword evidence="1" id="KW-0472">Membrane</keyword>
<evidence type="ECO:0000313" key="3">
    <source>
        <dbReference type="Proteomes" id="UP000297776"/>
    </source>
</evidence>
<keyword evidence="3" id="KW-1185">Reference proteome</keyword>
<gene>
    <name evidence="2" type="ORF">E2626_06955</name>
</gene>
<reference evidence="2 3" key="1">
    <citation type="submission" date="2019-03" db="EMBL/GenBank/DDBJ databases">
        <authorList>
            <person name="Yang Y."/>
        </authorList>
    </citation>
    <scope>NUCLEOTIDE SEQUENCE [LARGE SCALE GENOMIC DNA]</scope>
    <source>
        <strain evidence="2 3">ASL-1</strain>
    </source>
</reference>
<protein>
    <submittedName>
        <fullName evidence="2">Uncharacterized protein</fullName>
    </submittedName>
</protein>
<organism evidence="2 3">
    <name type="scientific">Jeotgalibacillus salarius</name>
    <dbReference type="NCBI Taxonomy" id="546023"/>
    <lineage>
        <taxon>Bacteria</taxon>
        <taxon>Bacillati</taxon>
        <taxon>Bacillota</taxon>
        <taxon>Bacilli</taxon>
        <taxon>Bacillales</taxon>
        <taxon>Caryophanaceae</taxon>
        <taxon>Jeotgalibacillus</taxon>
    </lineage>
</organism>
<dbReference type="Proteomes" id="UP000297776">
    <property type="component" value="Unassembled WGS sequence"/>
</dbReference>
<dbReference type="OrthoDB" id="2870746at2"/>
<proteinExistence type="predicted"/>
<dbReference type="EMBL" id="SORX01000003">
    <property type="protein sequence ID" value="TFE02311.1"/>
    <property type="molecule type" value="Genomic_DNA"/>
</dbReference>